<sequence>MTKWKRKLPVMFAKRFSDDIYDKIEKILNRIVERSWMVSIFNVKTHDQEDLWEKLTDGIMRAWSFEGKKDCSYLDTELINLGQIDFISKHVAGIDRLSKKELFGGYDLQTQSKSTDHLQHAFVNAFVGKRSDTINEILSWDSKLGLTKENYKTLCQQVFKSPTSKPVSDMNGLKLLEGKEIRSQQEREVPDREISKEEVEAAVYRLRTRTAPWPDQQFAELKKKKNKVTALVSNIYLTALADKAEQLFEETLQADILSHSRKFSSRAVKLLDKMFTSDEKQAKEALDCVSEVWDHKESPLHFGHQFNMEEFISHPSAQKDASKRMFPYANEDETSLKENTEKDAKSLECLPFIKVINYYNTIAS</sequence>
<evidence type="ECO:0000313" key="2">
    <source>
        <dbReference type="Proteomes" id="UP000507470"/>
    </source>
</evidence>
<gene>
    <name evidence="1" type="ORF">MCOR_20964</name>
</gene>
<reference evidence="1 2" key="1">
    <citation type="submission" date="2020-06" db="EMBL/GenBank/DDBJ databases">
        <authorList>
            <person name="Li R."/>
            <person name="Bekaert M."/>
        </authorList>
    </citation>
    <scope>NUCLEOTIDE SEQUENCE [LARGE SCALE GENOMIC DNA]</scope>
    <source>
        <strain evidence="2">wild</strain>
    </source>
</reference>
<dbReference type="OrthoDB" id="10283858at2759"/>
<dbReference type="EMBL" id="CACVKT020003708">
    <property type="protein sequence ID" value="CAC5385418.1"/>
    <property type="molecule type" value="Genomic_DNA"/>
</dbReference>
<accession>A0A6J8BN64</accession>
<name>A0A6J8BN64_MYTCO</name>
<proteinExistence type="predicted"/>
<keyword evidence="2" id="KW-1185">Reference proteome</keyword>
<protein>
    <submittedName>
        <fullName evidence="1">Uncharacterized protein</fullName>
    </submittedName>
</protein>
<organism evidence="1 2">
    <name type="scientific">Mytilus coruscus</name>
    <name type="common">Sea mussel</name>
    <dbReference type="NCBI Taxonomy" id="42192"/>
    <lineage>
        <taxon>Eukaryota</taxon>
        <taxon>Metazoa</taxon>
        <taxon>Spiralia</taxon>
        <taxon>Lophotrochozoa</taxon>
        <taxon>Mollusca</taxon>
        <taxon>Bivalvia</taxon>
        <taxon>Autobranchia</taxon>
        <taxon>Pteriomorphia</taxon>
        <taxon>Mytilida</taxon>
        <taxon>Mytiloidea</taxon>
        <taxon>Mytilidae</taxon>
        <taxon>Mytilinae</taxon>
        <taxon>Mytilus</taxon>
    </lineage>
</organism>
<dbReference type="Proteomes" id="UP000507470">
    <property type="component" value="Unassembled WGS sequence"/>
</dbReference>
<dbReference type="AlphaFoldDB" id="A0A6J8BN64"/>
<evidence type="ECO:0000313" key="1">
    <source>
        <dbReference type="EMBL" id="CAC5385418.1"/>
    </source>
</evidence>